<dbReference type="STRING" id="55188.A0A2H5QFW2"/>
<accession>A0A2H5QFW2</accession>
<feature type="signal peptide" evidence="5">
    <location>
        <begin position="1"/>
        <end position="20"/>
    </location>
</feature>
<keyword evidence="4" id="KW-1133">Transmembrane helix</keyword>
<evidence type="ECO:0000256" key="2">
    <source>
        <dbReference type="ARBA" id="ARBA00022729"/>
    </source>
</evidence>
<dbReference type="SUPFAM" id="SSF52058">
    <property type="entry name" value="L domain-like"/>
    <property type="match status" value="1"/>
</dbReference>
<dbReference type="PANTHER" id="PTHR47988">
    <property type="entry name" value="SOMATIC EMBRYOGENESIS RECEPTOR KINASE 1"/>
    <property type="match status" value="1"/>
</dbReference>
<keyword evidence="1" id="KW-0433">Leucine-rich repeat</keyword>
<dbReference type="Gene3D" id="3.80.10.10">
    <property type="entry name" value="Ribonuclease Inhibitor"/>
    <property type="match status" value="1"/>
</dbReference>
<comment type="caution">
    <text evidence="7">The sequence shown here is derived from an EMBL/GenBank/DDBJ whole genome shotgun (WGS) entry which is preliminary data.</text>
</comment>
<dbReference type="Pfam" id="PF13855">
    <property type="entry name" value="LRR_8"/>
    <property type="match status" value="1"/>
</dbReference>
<dbReference type="Pfam" id="PF08263">
    <property type="entry name" value="LRRNT_2"/>
    <property type="match status" value="1"/>
</dbReference>
<dbReference type="InterPro" id="IPR013210">
    <property type="entry name" value="LRR_N_plant-typ"/>
</dbReference>
<keyword evidence="3" id="KW-0677">Repeat</keyword>
<keyword evidence="4" id="KW-0472">Membrane</keyword>
<organism evidence="7 8">
    <name type="scientific">Citrus unshiu</name>
    <name type="common">Satsuma mandarin</name>
    <name type="synonym">Citrus nobilis var. unshiu</name>
    <dbReference type="NCBI Taxonomy" id="55188"/>
    <lineage>
        <taxon>Eukaryota</taxon>
        <taxon>Viridiplantae</taxon>
        <taxon>Streptophyta</taxon>
        <taxon>Embryophyta</taxon>
        <taxon>Tracheophyta</taxon>
        <taxon>Spermatophyta</taxon>
        <taxon>Magnoliopsida</taxon>
        <taxon>eudicotyledons</taxon>
        <taxon>Gunneridae</taxon>
        <taxon>Pentapetalae</taxon>
        <taxon>rosids</taxon>
        <taxon>malvids</taxon>
        <taxon>Sapindales</taxon>
        <taxon>Rutaceae</taxon>
        <taxon>Aurantioideae</taxon>
        <taxon>Citrus</taxon>
    </lineage>
</organism>
<evidence type="ECO:0000256" key="5">
    <source>
        <dbReference type="SAM" id="SignalP"/>
    </source>
</evidence>
<feature type="transmembrane region" description="Helical" evidence="4">
    <location>
        <begin position="225"/>
        <end position="249"/>
    </location>
</feature>
<evidence type="ECO:0000259" key="6">
    <source>
        <dbReference type="Pfam" id="PF08263"/>
    </source>
</evidence>
<evidence type="ECO:0000313" key="8">
    <source>
        <dbReference type="Proteomes" id="UP000236630"/>
    </source>
</evidence>
<sequence>MEKRVPVLFLCLAWMMLVVASPMVSANAEGEALNNFKLKLQDPKNTLESWDPALDSPCTWFHVTCNKENSVTRVDLGNAGLAGELVPELGQLKNLTYLELYGNKLSGKIPSALGNLMNLQSLDLYMNNINGLIPDTLGELKQLQFLDLSNNFLSGRVPYDGSFSQFTPISFNNNSNLCGPIIGKPCPGSPPFSPPPPFGPTSSPGNLLTEQLYAIIVTSGRNSNAVIAIGVAVGAALLFAVPVFGFAYWRRRKPHEFFFDVPVYISSAEDDSELKLGQLKRFSLRELQVATDGLATRTSWEEVDLARCIRDAC</sequence>
<evidence type="ECO:0000256" key="4">
    <source>
        <dbReference type="SAM" id="Phobius"/>
    </source>
</evidence>
<dbReference type="FunFam" id="3.80.10.10:FF:000024">
    <property type="entry name" value="Somatic embryogenesis receptor kinase 1"/>
    <property type="match status" value="1"/>
</dbReference>
<feature type="chain" id="PRO_5014144015" description="Leucine-rich repeat-containing N-terminal plant-type domain-containing protein" evidence="5">
    <location>
        <begin position="21"/>
        <end position="313"/>
    </location>
</feature>
<dbReference type="EMBL" id="BDQV01000355">
    <property type="protein sequence ID" value="GAY63473.1"/>
    <property type="molecule type" value="Genomic_DNA"/>
</dbReference>
<evidence type="ECO:0000256" key="1">
    <source>
        <dbReference type="ARBA" id="ARBA00022614"/>
    </source>
</evidence>
<dbReference type="InterPro" id="IPR032675">
    <property type="entry name" value="LRR_dom_sf"/>
</dbReference>
<protein>
    <recommendedName>
        <fullName evidence="6">Leucine-rich repeat-containing N-terminal plant-type domain-containing protein</fullName>
    </recommendedName>
</protein>
<proteinExistence type="predicted"/>
<dbReference type="AlphaFoldDB" id="A0A2H5QFW2"/>
<dbReference type="Proteomes" id="UP000236630">
    <property type="component" value="Unassembled WGS sequence"/>
</dbReference>
<evidence type="ECO:0000313" key="7">
    <source>
        <dbReference type="EMBL" id="GAY63473.1"/>
    </source>
</evidence>
<keyword evidence="8" id="KW-1185">Reference proteome</keyword>
<reference evidence="7 8" key="1">
    <citation type="journal article" date="2017" name="Front. Genet.">
        <title>Draft sequencing of the heterozygous diploid genome of Satsuma (Citrus unshiu Marc.) using a hybrid assembly approach.</title>
        <authorList>
            <person name="Shimizu T."/>
            <person name="Tanizawa Y."/>
            <person name="Mochizuki T."/>
            <person name="Nagasaki H."/>
            <person name="Yoshioka T."/>
            <person name="Toyoda A."/>
            <person name="Fujiyama A."/>
            <person name="Kaminuma E."/>
            <person name="Nakamura Y."/>
        </authorList>
    </citation>
    <scope>NUCLEOTIDE SEQUENCE [LARGE SCALE GENOMIC DNA]</scope>
    <source>
        <strain evidence="8">cv. Miyagawa wase</strain>
    </source>
</reference>
<evidence type="ECO:0000256" key="3">
    <source>
        <dbReference type="ARBA" id="ARBA00022737"/>
    </source>
</evidence>
<keyword evidence="4" id="KW-0812">Transmembrane</keyword>
<dbReference type="InterPro" id="IPR001611">
    <property type="entry name" value="Leu-rich_rpt"/>
</dbReference>
<feature type="domain" description="Leucine-rich repeat-containing N-terminal plant-type" evidence="6">
    <location>
        <begin position="27"/>
        <end position="66"/>
    </location>
</feature>
<keyword evidence="2 5" id="KW-0732">Signal</keyword>
<gene>
    <name evidence="7" type="ORF">CUMW_225920</name>
</gene>
<name>A0A2H5QFW2_CITUN</name>